<keyword evidence="1" id="KW-0067">ATP-binding</keyword>
<dbReference type="GO" id="GO:0005524">
    <property type="term" value="F:ATP binding"/>
    <property type="evidence" value="ECO:0007669"/>
    <property type="project" value="UniProtKB-KW"/>
</dbReference>
<comment type="caution">
    <text evidence="1">The sequence shown here is derived from an EMBL/GenBank/DDBJ whole genome shotgun (WGS) entry which is preliminary data.</text>
</comment>
<evidence type="ECO:0000313" key="2">
    <source>
        <dbReference type="Proteomes" id="UP000626697"/>
    </source>
</evidence>
<proteinExistence type="predicted"/>
<organism evidence="1 2">
    <name type="scientific">Peribacillus huizhouensis</name>
    <dbReference type="NCBI Taxonomy" id="1501239"/>
    <lineage>
        <taxon>Bacteria</taxon>
        <taxon>Bacillati</taxon>
        <taxon>Bacillota</taxon>
        <taxon>Bacilli</taxon>
        <taxon>Bacillales</taxon>
        <taxon>Bacillaceae</taxon>
        <taxon>Peribacillus</taxon>
    </lineage>
</organism>
<evidence type="ECO:0000313" key="1">
    <source>
        <dbReference type="EMBL" id="MBA9025931.1"/>
    </source>
</evidence>
<gene>
    <name evidence="1" type="ORF">HNP81_001216</name>
</gene>
<keyword evidence="1" id="KW-0547">Nucleotide-binding</keyword>
<name>A0ABR6CLY3_9BACI</name>
<dbReference type="Gene3D" id="3.40.50.300">
    <property type="entry name" value="P-loop containing nucleotide triphosphate hydrolases"/>
    <property type="match status" value="1"/>
</dbReference>
<dbReference type="Proteomes" id="UP000626697">
    <property type="component" value="Unassembled WGS sequence"/>
</dbReference>
<dbReference type="EMBL" id="JACJHX010000003">
    <property type="protein sequence ID" value="MBA9025931.1"/>
    <property type="molecule type" value="Genomic_DNA"/>
</dbReference>
<dbReference type="SUPFAM" id="SSF52540">
    <property type="entry name" value="P-loop containing nucleoside triphosphate hydrolases"/>
    <property type="match status" value="1"/>
</dbReference>
<sequence>MDLLSTAPDEKDNLNAMDVKHLNGDIEYKDVTFGYEGKGTVLSNINFNVKRGETIALVGPSEDRTRNT</sequence>
<accession>A0ABR6CLY3</accession>
<reference evidence="1 2" key="1">
    <citation type="submission" date="2020-08" db="EMBL/GenBank/DDBJ databases">
        <title>Genomic Encyclopedia of Type Strains, Phase IV (KMG-IV): sequencing the most valuable type-strain genomes for metagenomic binning, comparative biology and taxonomic classification.</title>
        <authorList>
            <person name="Goeker M."/>
        </authorList>
    </citation>
    <scope>NUCLEOTIDE SEQUENCE [LARGE SCALE GENOMIC DNA]</scope>
    <source>
        <strain evidence="1 2">DSM 105481</strain>
    </source>
</reference>
<keyword evidence="2" id="KW-1185">Reference proteome</keyword>
<dbReference type="InterPro" id="IPR027417">
    <property type="entry name" value="P-loop_NTPase"/>
</dbReference>
<protein>
    <submittedName>
        <fullName evidence="1">ATP-binding cassette subfamily B protein</fullName>
    </submittedName>
</protein>
<dbReference type="RefSeq" id="WP_152534752.1">
    <property type="nucleotide sequence ID" value="NZ_JACJHX010000003.1"/>
</dbReference>